<proteinExistence type="predicted"/>
<dbReference type="EMBL" id="VDMD01000029">
    <property type="protein sequence ID" value="TRM59226.1"/>
    <property type="molecule type" value="Genomic_DNA"/>
</dbReference>
<feature type="non-terminal residue" evidence="1">
    <location>
        <position position="1"/>
    </location>
</feature>
<dbReference type="PANTHER" id="PTHR28058:SF1">
    <property type="entry name" value="SMALL RIBOSOMAL SUBUNIT PROTEIN BS1M"/>
    <property type="match status" value="1"/>
</dbReference>
<gene>
    <name evidence="1" type="ORF">BD626DRAFT_383882</name>
</gene>
<organism evidence="1 2">
    <name type="scientific">Schizophyllum amplum</name>
    <dbReference type="NCBI Taxonomy" id="97359"/>
    <lineage>
        <taxon>Eukaryota</taxon>
        <taxon>Fungi</taxon>
        <taxon>Dikarya</taxon>
        <taxon>Basidiomycota</taxon>
        <taxon>Agaricomycotina</taxon>
        <taxon>Agaricomycetes</taxon>
        <taxon>Agaricomycetidae</taxon>
        <taxon>Agaricales</taxon>
        <taxon>Schizophyllaceae</taxon>
        <taxon>Schizophyllum</taxon>
    </lineage>
</organism>
<reference evidence="1 2" key="1">
    <citation type="journal article" date="2019" name="New Phytol.">
        <title>Comparative genomics reveals unique wood-decay strategies and fruiting body development in the Schizophyllaceae.</title>
        <authorList>
            <person name="Almasi E."/>
            <person name="Sahu N."/>
            <person name="Krizsan K."/>
            <person name="Balint B."/>
            <person name="Kovacs G.M."/>
            <person name="Kiss B."/>
            <person name="Cseklye J."/>
            <person name="Drula E."/>
            <person name="Henrissat B."/>
            <person name="Nagy I."/>
            <person name="Chovatia M."/>
            <person name="Adam C."/>
            <person name="LaButti K."/>
            <person name="Lipzen A."/>
            <person name="Riley R."/>
            <person name="Grigoriev I.V."/>
            <person name="Nagy L.G."/>
        </authorList>
    </citation>
    <scope>NUCLEOTIDE SEQUENCE [LARGE SCALE GENOMIC DNA]</scope>
    <source>
        <strain evidence="1 2">NL-1724</strain>
    </source>
</reference>
<keyword evidence="2" id="KW-1185">Reference proteome</keyword>
<dbReference type="PANTHER" id="PTHR28058">
    <property type="entry name" value="37S RIBOSOMAL PROTEIN MRP51, MITOCHONDRIAL"/>
    <property type="match status" value="1"/>
</dbReference>
<evidence type="ECO:0000313" key="1">
    <source>
        <dbReference type="EMBL" id="TRM59226.1"/>
    </source>
</evidence>
<name>A0A550C3D8_9AGAR</name>
<dbReference type="AlphaFoldDB" id="A0A550C3D8"/>
<sequence>ASSPFAELLRRSRFASFDPYVRQTYVATQSHAQRGNYGLKRNINLKQKNSAISLKSFDERAAYTNWTPAESNARFIRQFDELHVSPQPAQNRTWANYIGTTNQLHWLIDSEAYGKGGKYGGSRPTPNAIEHASLAVPNLTAMKPRQFRTFINRLRDARPEFREYMDELADAPRERYDQPLLSLAQNPSADHRARFLGERTRAEFADCTQHKIEQQPHRVGGLNYAHPTPIETLAYTRPRPGFVLQPST</sequence>
<accession>A0A550C3D8</accession>
<feature type="non-terminal residue" evidence="1">
    <location>
        <position position="248"/>
    </location>
</feature>
<comment type="caution">
    <text evidence="1">The sequence shown here is derived from an EMBL/GenBank/DDBJ whole genome shotgun (WGS) entry which is preliminary data.</text>
</comment>
<evidence type="ECO:0000313" key="2">
    <source>
        <dbReference type="Proteomes" id="UP000320762"/>
    </source>
</evidence>
<dbReference type="Pfam" id="PF11709">
    <property type="entry name" value="Mit_ribos_Mrp51"/>
    <property type="match status" value="1"/>
</dbReference>
<dbReference type="OrthoDB" id="2735536at2759"/>
<protein>
    <submittedName>
        <fullName evidence="1">Uncharacterized protein</fullName>
    </submittedName>
</protein>
<dbReference type="InterPro" id="IPR016712">
    <property type="entry name" value="Rbsml_bS1m-like"/>
</dbReference>
<dbReference type="Proteomes" id="UP000320762">
    <property type="component" value="Unassembled WGS sequence"/>
</dbReference>
<dbReference type="STRING" id="97359.A0A550C3D8"/>